<dbReference type="AlphaFoldDB" id="A0A0V1AK77"/>
<reference evidence="1 2" key="1">
    <citation type="submission" date="2015-01" db="EMBL/GenBank/DDBJ databases">
        <title>Evolution of Trichinella species and genotypes.</title>
        <authorList>
            <person name="Korhonen P.K."/>
            <person name="Edoardo P."/>
            <person name="Giuseppe L.R."/>
            <person name="Gasser R.B."/>
        </authorList>
    </citation>
    <scope>NUCLEOTIDE SEQUENCE [LARGE SCALE GENOMIC DNA]</scope>
    <source>
        <strain evidence="1">ISS3</strain>
    </source>
</reference>
<evidence type="ECO:0000313" key="1">
    <source>
        <dbReference type="EMBL" id="KRY25037.1"/>
    </source>
</evidence>
<evidence type="ECO:0000313" key="2">
    <source>
        <dbReference type="Proteomes" id="UP000054776"/>
    </source>
</evidence>
<sequence>MTFAVFMKNPGMGWSHSFPLFIYWLLTALSY</sequence>
<proteinExistence type="predicted"/>
<dbReference type="Proteomes" id="UP000054776">
    <property type="component" value="Unassembled WGS sequence"/>
</dbReference>
<gene>
    <name evidence="1" type="ORF">T01_3741</name>
</gene>
<keyword evidence="2" id="KW-1185">Reference proteome</keyword>
<accession>A0A0V1AK77</accession>
<dbReference type="InParanoid" id="A0A0V1AK77"/>
<comment type="caution">
    <text evidence="1">The sequence shown here is derived from an EMBL/GenBank/DDBJ whole genome shotgun (WGS) entry which is preliminary data.</text>
</comment>
<organism evidence="1 2">
    <name type="scientific">Trichinella spiralis</name>
    <name type="common">Trichina worm</name>
    <dbReference type="NCBI Taxonomy" id="6334"/>
    <lineage>
        <taxon>Eukaryota</taxon>
        <taxon>Metazoa</taxon>
        <taxon>Ecdysozoa</taxon>
        <taxon>Nematoda</taxon>
        <taxon>Enoplea</taxon>
        <taxon>Dorylaimia</taxon>
        <taxon>Trichinellida</taxon>
        <taxon>Trichinellidae</taxon>
        <taxon>Trichinella</taxon>
    </lineage>
</organism>
<protein>
    <submittedName>
        <fullName evidence="1">Uncharacterized protein</fullName>
    </submittedName>
</protein>
<dbReference type="EMBL" id="JYDH01001229">
    <property type="protein sequence ID" value="KRY25037.1"/>
    <property type="molecule type" value="Genomic_DNA"/>
</dbReference>
<name>A0A0V1AK77_TRISP</name>